<dbReference type="EMBL" id="AP023396">
    <property type="protein sequence ID" value="BCK56177.1"/>
    <property type="molecule type" value="Genomic_DNA"/>
</dbReference>
<protein>
    <submittedName>
        <fullName evidence="1">Uncharacterized protein</fullName>
    </submittedName>
</protein>
<sequence length="55" mass="6135">MEKRRKRAAAEGWLGEIEGVDLTLQCLRGKRADALRLTRITRQVDLGMPAVGTVQ</sequence>
<dbReference type="Proteomes" id="UP000516173">
    <property type="component" value="Chromosome"/>
</dbReference>
<gene>
    <name evidence="1" type="ORF">NWFMUON74_39490</name>
</gene>
<keyword evidence="2" id="KW-1185">Reference proteome</keyword>
<reference evidence="1 2" key="1">
    <citation type="submission" date="2020-08" db="EMBL/GenBank/DDBJ databases">
        <title>Genome Sequencing of Nocardia wallacei strain FMUON74 and assembly.</title>
        <authorList>
            <person name="Toyokawa M."/>
            <person name="Uesaka K."/>
        </authorList>
    </citation>
    <scope>NUCLEOTIDE SEQUENCE [LARGE SCALE GENOMIC DNA]</scope>
    <source>
        <strain evidence="1 2">FMUON74</strain>
    </source>
</reference>
<dbReference type="KEGG" id="nwl:NWFMUON74_39490"/>
<dbReference type="AlphaFoldDB" id="A0A7G1KLP3"/>
<organism evidence="1 2">
    <name type="scientific">Nocardia wallacei</name>
    <dbReference type="NCBI Taxonomy" id="480035"/>
    <lineage>
        <taxon>Bacteria</taxon>
        <taxon>Bacillati</taxon>
        <taxon>Actinomycetota</taxon>
        <taxon>Actinomycetes</taxon>
        <taxon>Mycobacteriales</taxon>
        <taxon>Nocardiaceae</taxon>
        <taxon>Nocardia</taxon>
    </lineage>
</organism>
<proteinExistence type="predicted"/>
<accession>A0A7G1KLP3</accession>
<evidence type="ECO:0000313" key="2">
    <source>
        <dbReference type="Proteomes" id="UP000516173"/>
    </source>
</evidence>
<name>A0A7G1KLP3_9NOCA</name>
<evidence type="ECO:0000313" key="1">
    <source>
        <dbReference type="EMBL" id="BCK56177.1"/>
    </source>
</evidence>